<dbReference type="EMBL" id="JAHZUY010000005">
    <property type="protein sequence ID" value="MBW8268659.1"/>
    <property type="molecule type" value="Genomic_DNA"/>
</dbReference>
<protein>
    <recommendedName>
        <fullName evidence="3">DNA recombination protein RmuC homolog</fullName>
    </recommendedName>
</protein>
<dbReference type="PANTHER" id="PTHR30563">
    <property type="entry name" value="DNA RECOMBINATION PROTEIN RMUC"/>
    <property type="match status" value="1"/>
</dbReference>
<comment type="similarity">
    <text evidence="2">Belongs to the RmuC family.</text>
</comment>
<proteinExistence type="inferred from homology"/>
<dbReference type="InterPro" id="IPR003798">
    <property type="entry name" value="DNA_recombination_RmuC"/>
</dbReference>
<keyword evidence="5" id="KW-0233">DNA recombination</keyword>
<gene>
    <name evidence="6" type="primary">rmuC</name>
    <name evidence="6" type="ORF">K1J50_04090</name>
</gene>
<evidence type="ECO:0000313" key="7">
    <source>
        <dbReference type="Proteomes" id="UP001519924"/>
    </source>
</evidence>
<dbReference type="Proteomes" id="UP001519924">
    <property type="component" value="Unassembled WGS sequence"/>
</dbReference>
<keyword evidence="4" id="KW-0175">Coiled coil</keyword>
<comment type="caution">
    <text evidence="6">The sequence shown here is derived from an EMBL/GenBank/DDBJ whole genome shotgun (WGS) entry which is preliminary data.</text>
</comment>
<keyword evidence="7" id="KW-1185">Reference proteome</keyword>
<evidence type="ECO:0000313" key="6">
    <source>
        <dbReference type="EMBL" id="MBW8268659.1"/>
    </source>
</evidence>
<evidence type="ECO:0000256" key="1">
    <source>
        <dbReference type="ARBA" id="ARBA00003416"/>
    </source>
</evidence>
<evidence type="ECO:0000256" key="2">
    <source>
        <dbReference type="ARBA" id="ARBA00009840"/>
    </source>
</evidence>
<accession>A0ABS7EZ91</accession>
<evidence type="ECO:0000256" key="4">
    <source>
        <dbReference type="ARBA" id="ARBA00023054"/>
    </source>
</evidence>
<sequence>MERRLSDVAERLNAAMLDQTKALGRAATEQAERLGTMENRLSDRLADDAKATQATVRASEESISRAFEEQRMQLADRAAALRRDVMQGVGDLNRAVETVKTTLVEGQAKIEQGIAREMKEARDLIDRKSEETRSLVDLRLKEIREANDARLAEIQRAVNEQLHSAVEKQMNESFNRVIDQFAAVQKAMGDVQQVTSQIGDIKRIFSNVKTRGGWAEAQVKALLDDILPPGGYETNVRLKDDSQEAVEFAVLMPSQGGERVYLPIDAKFPTEDYERLLTASECGDAEGEARARNALQRRVREEAAKIAAKYIHPPRTVEFAVLYLPTEGLYAEVARVNGLLEELGRVHRVLILGPSLLPAMLRTIQLGHVTLALNQKADLVRELLGATKTEMEKMDKVLGTLAKQVGTVGSTIEKAKVRTRAVARKLKGIEAVPLDRVDEILAIGAELEPGEEALEDEVAGG</sequence>
<comment type="function">
    <text evidence="1">Involved in DNA recombination.</text>
</comment>
<evidence type="ECO:0000256" key="3">
    <source>
        <dbReference type="ARBA" id="ARBA00021840"/>
    </source>
</evidence>
<dbReference type="PANTHER" id="PTHR30563:SF0">
    <property type="entry name" value="DNA RECOMBINATION PROTEIN RMUC"/>
    <property type="match status" value="1"/>
</dbReference>
<dbReference type="Pfam" id="PF02646">
    <property type="entry name" value="RmuC"/>
    <property type="match status" value="1"/>
</dbReference>
<organism evidence="6 7">
    <name type="scientific">Caldovatus aquaticus</name>
    <dbReference type="NCBI Taxonomy" id="2865671"/>
    <lineage>
        <taxon>Bacteria</taxon>
        <taxon>Pseudomonadati</taxon>
        <taxon>Pseudomonadota</taxon>
        <taxon>Alphaproteobacteria</taxon>
        <taxon>Acetobacterales</taxon>
        <taxon>Roseomonadaceae</taxon>
        <taxon>Caldovatus</taxon>
    </lineage>
</organism>
<name>A0ABS7EZ91_9PROT</name>
<evidence type="ECO:0000256" key="5">
    <source>
        <dbReference type="ARBA" id="ARBA00023172"/>
    </source>
</evidence>
<reference evidence="6 7" key="1">
    <citation type="submission" date="2021-08" db="EMBL/GenBank/DDBJ databases">
        <title>Caldovatus sediminis gen. nov., sp. nov., a moderately thermophilic bacterium isolated from a hot spring.</title>
        <authorList>
            <person name="Hu C.-J."/>
            <person name="Li W.-J."/>
            <person name="Xian W.-D."/>
        </authorList>
    </citation>
    <scope>NUCLEOTIDE SEQUENCE [LARGE SCALE GENOMIC DNA]</scope>
    <source>
        <strain evidence="6 7">SYSU G05006</strain>
    </source>
</reference>